<dbReference type="SUPFAM" id="SSF47384">
    <property type="entry name" value="Homodimeric domain of signal transducing histidine kinase"/>
    <property type="match status" value="1"/>
</dbReference>
<dbReference type="Proteomes" id="UP000440004">
    <property type="component" value="Unassembled WGS sequence"/>
</dbReference>
<comment type="function">
    <text evidence="6">May play the central regulatory role in sporulation. It may be an element of the effector pathway responsible for the activation of sporulation genes in response to nutritional stress. Spo0A may act in concert with spo0H (a sigma factor) to control the expression of some genes that are critical to the sporulation process.</text>
</comment>
<dbReference type="InterPro" id="IPR003661">
    <property type="entry name" value="HisK_dim/P_dom"/>
</dbReference>
<dbReference type="PROSITE" id="PS50110">
    <property type="entry name" value="RESPONSE_REGULATORY"/>
    <property type="match status" value="1"/>
</dbReference>
<dbReference type="EMBL" id="WHNX01000057">
    <property type="protein sequence ID" value="MPW27300.1"/>
    <property type="molecule type" value="Genomic_DNA"/>
</dbReference>
<dbReference type="RefSeq" id="WP_152806897.1">
    <property type="nucleotide sequence ID" value="NZ_WHNX01000057.1"/>
</dbReference>
<protein>
    <recommendedName>
        <fullName evidence="3">Stage 0 sporulation protein A homolog</fullName>
        <ecNumber evidence="2">2.7.13.3</ecNumber>
    </recommendedName>
</protein>
<comment type="caution">
    <text evidence="9">The sequence shown here is derived from an EMBL/GenBank/DDBJ whole genome shotgun (WGS) entry which is preliminary data.</text>
</comment>
<dbReference type="PANTHER" id="PTHR45339">
    <property type="entry name" value="HYBRID SIGNAL TRANSDUCTION HISTIDINE KINASE J"/>
    <property type="match status" value="1"/>
</dbReference>
<evidence type="ECO:0000256" key="3">
    <source>
        <dbReference type="ARBA" id="ARBA00018672"/>
    </source>
</evidence>
<accession>A0A6A7KCP3</accession>
<dbReference type="CDD" id="cd00082">
    <property type="entry name" value="HisKA"/>
    <property type="match status" value="1"/>
</dbReference>
<keyword evidence="4 7" id="KW-0597">Phosphoprotein</keyword>
<dbReference type="PANTHER" id="PTHR45339:SF1">
    <property type="entry name" value="HYBRID SIGNAL TRANSDUCTION HISTIDINE KINASE J"/>
    <property type="match status" value="1"/>
</dbReference>
<proteinExistence type="predicted"/>
<organism evidence="9 10">
    <name type="scientific">Alkalibaculum sporogenes</name>
    <dbReference type="NCBI Taxonomy" id="2655001"/>
    <lineage>
        <taxon>Bacteria</taxon>
        <taxon>Bacillati</taxon>
        <taxon>Bacillota</taxon>
        <taxon>Clostridia</taxon>
        <taxon>Eubacteriales</taxon>
        <taxon>Eubacteriaceae</taxon>
        <taxon>Alkalibaculum</taxon>
    </lineage>
</organism>
<reference evidence="9 10" key="1">
    <citation type="submission" date="2019-10" db="EMBL/GenBank/DDBJ databases">
        <title>Alkalibaculum tamaniensis sp.nov., a new alkaliphilic acetogen, isolated on methoxylated aromatics from a mud volcano.</title>
        <authorList>
            <person name="Khomyakova M.A."/>
            <person name="Merkel A.Y."/>
            <person name="Bonch-Osmolovskaya E.A."/>
            <person name="Slobodkin A.I."/>
        </authorList>
    </citation>
    <scope>NUCLEOTIDE SEQUENCE [LARGE SCALE GENOMIC DNA]</scope>
    <source>
        <strain evidence="9 10">M08DMB</strain>
    </source>
</reference>
<dbReference type="Gene3D" id="3.40.50.2300">
    <property type="match status" value="1"/>
</dbReference>
<evidence type="ECO:0000256" key="5">
    <source>
        <dbReference type="ARBA" id="ARBA00023012"/>
    </source>
</evidence>
<keyword evidence="10" id="KW-1185">Reference proteome</keyword>
<evidence type="ECO:0000256" key="2">
    <source>
        <dbReference type="ARBA" id="ARBA00012438"/>
    </source>
</evidence>
<comment type="catalytic activity">
    <reaction evidence="1">
        <text>ATP + protein L-histidine = ADP + protein N-phospho-L-histidine.</text>
        <dbReference type="EC" id="2.7.13.3"/>
    </reaction>
</comment>
<dbReference type="Pfam" id="PF00072">
    <property type="entry name" value="Response_reg"/>
    <property type="match status" value="1"/>
</dbReference>
<dbReference type="SMART" id="SM00448">
    <property type="entry name" value="REC"/>
    <property type="match status" value="1"/>
</dbReference>
<evidence type="ECO:0000313" key="10">
    <source>
        <dbReference type="Proteomes" id="UP000440004"/>
    </source>
</evidence>
<dbReference type="AlphaFoldDB" id="A0A6A7KCP3"/>
<dbReference type="InterPro" id="IPR001789">
    <property type="entry name" value="Sig_transdc_resp-reg_receiver"/>
</dbReference>
<sequence length="212" mass="24509">MEIEKLNKDTSLFITNMSHEIRTPMNSISSAIKLLKETKLDDEQQNYMKIIEESSNKLIFFIKDILDMSKLECNAQQVKSHDIDKHVNLNYNKTILCIEDNIVNQAVMESIIKREGYNFISAHSGLESLKILNRKKVDLILIDIQMSELNGFETTKIIREGYREDNYIPIIAMSAYTASMSKEKCTQVGIDDYISKPFEVEKLLSIIRSYII</sequence>
<dbReference type="GO" id="GO:0000155">
    <property type="term" value="F:phosphorelay sensor kinase activity"/>
    <property type="evidence" value="ECO:0007669"/>
    <property type="project" value="InterPro"/>
</dbReference>
<evidence type="ECO:0000256" key="6">
    <source>
        <dbReference type="ARBA" id="ARBA00024867"/>
    </source>
</evidence>
<evidence type="ECO:0000256" key="1">
    <source>
        <dbReference type="ARBA" id="ARBA00000085"/>
    </source>
</evidence>
<dbReference type="InterPro" id="IPR036097">
    <property type="entry name" value="HisK_dim/P_sf"/>
</dbReference>
<evidence type="ECO:0000256" key="7">
    <source>
        <dbReference type="PROSITE-ProRule" id="PRU00169"/>
    </source>
</evidence>
<feature type="modified residue" description="4-aspartylphosphate" evidence="7">
    <location>
        <position position="143"/>
    </location>
</feature>
<keyword evidence="5" id="KW-0902">Two-component regulatory system</keyword>
<name>A0A6A7KCP3_9FIRM</name>
<evidence type="ECO:0000313" key="9">
    <source>
        <dbReference type="EMBL" id="MPW27300.1"/>
    </source>
</evidence>
<dbReference type="Gene3D" id="1.10.287.130">
    <property type="match status" value="1"/>
</dbReference>
<gene>
    <name evidence="9" type="ORF">GC105_16160</name>
</gene>
<dbReference type="Pfam" id="PF00512">
    <property type="entry name" value="HisKA"/>
    <property type="match status" value="1"/>
</dbReference>
<dbReference type="CDD" id="cd17546">
    <property type="entry name" value="REC_hyHK_CKI1_RcsC-like"/>
    <property type="match status" value="1"/>
</dbReference>
<evidence type="ECO:0000259" key="8">
    <source>
        <dbReference type="PROSITE" id="PS50110"/>
    </source>
</evidence>
<dbReference type="InterPro" id="IPR011006">
    <property type="entry name" value="CheY-like_superfamily"/>
</dbReference>
<dbReference type="EC" id="2.7.13.3" evidence="2"/>
<evidence type="ECO:0000256" key="4">
    <source>
        <dbReference type="ARBA" id="ARBA00022553"/>
    </source>
</evidence>
<dbReference type="SMART" id="SM00388">
    <property type="entry name" value="HisKA"/>
    <property type="match status" value="1"/>
</dbReference>
<feature type="domain" description="Response regulatory" evidence="8">
    <location>
        <begin position="94"/>
        <end position="211"/>
    </location>
</feature>
<dbReference type="SUPFAM" id="SSF52172">
    <property type="entry name" value="CheY-like"/>
    <property type="match status" value="1"/>
</dbReference>